<organism evidence="3 4">
    <name type="scientific">Saccharothrix syringae</name>
    <name type="common">Nocardiopsis syringae</name>
    <dbReference type="NCBI Taxonomy" id="103733"/>
    <lineage>
        <taxon>Bacteria</taxon>
        <taxon>Bacillati</taxon>
        <taxon>Actinomycetota</taxon>
        <taxon>Actinomycetes</taxon>
        <taxon>Pseudonocardiales</taxon>
        <taxon>Pseudonocardiaceae</taxon>
        <taxon>Saccharothrix</taxon>
    </lineage>
</organism>
<dbReference type="PANTHER" id="PTHR43118:SF1">
    <property type="entry name" value="RHAMNOGALACTURONAN LYASE (EUROFUNG)"/>
    <property type="match status" value="1"/>
</dbReference>
<feature type="domain" description="Rhamnogalacturonan lyase family 11 C-terminal" evidence="2">
    <location>
        <begin position="13"/>
        <end position="143"/>
    </location>
</feature>
<dbReference type="PANTHER" id="PTHR43118">
    <property type="entry name" value="RHAMNOGALACTURONAN LYASE (EUROFUNG)"/>
    <property type="match status" value="1"/>
</dbReference>
<dbReference type="Proteomes" id="UP000325787">
    <property type="component" value="Chromosome"/>
</dbReference>
<evidence type="ECO:0000313" key="3">
    <source>
        <dbReference type="EMBL" id="QFZ20136.1"/>
    </source>
</evidence>
<evidence type="ECO:0000313" key="4">
    <source>
        <dbReference type="Proteomes" id="UP000325787"/>
    </source>
</evidence>
<evidence type="ECO:0000256" key="1">
    <source>
        <dbReference type="SAM" id="MobiDB-lite"/>
    </source>
</evidence>
<dbReference type="EMBL" id="CP034550">
    <property type="protein sequence ID" value="QFZ20136.1"/>
    <property type="molecule type" value="Genomic_DNA"/>
</dbReference>
<dbReference type="RefSeq" id="WP_153278345.1">
    <property type="nucleotide sequence ID" value="NZ_CP034550.1"/>
</dbReference>
<accession>A0A5Q0H1K6</accession>
<dbReference type="InterPro" id="IPR049366">
    <property type="entry name" value="RGL11_C"/>
</dbReference>
<dbReference type="InterPro" id="IPR028994">
    <property type="entry name" value="Integrin_alpha_N"/>
</dbReference>
<dbReference type="OrthoDB" id="9802318at2"/>
<sequence length="333" mass="35906">MWMRGRWSATSWTYLTALDGATGRELQTVRYEPGRHDDGLMRGDYALPRIEPGNRVDRFLAGVAYRWDGRRLARDWFVDSGWVPVGNPFDDAVHNRNGTSASHGALATQGAHSLSAADVDGDGRQEVVHGAATVDDGGTLRHSSFGVLPPGSARPGEVERLGHGMVGDVLPDVPGLETWASAPGGTGAVGLWSADGRRLSEAIPGTNQGIRWAADLTTQVVDGSGEAEPVVRDWRRGVLLTATGARADNGTKGNPSLVADVLGDWREELVVRTVDSSALRFCASTEVTGHKMYSLMQDPQYRVEVARQQTAYNQPSHPGFHLASDTDWSTVPR</sequence>
<keyword evidence="4" id="KW-1185">Reference proteome</keyword>
<evidence type="ECO:0000259" key="2">
    <source>
        <dbReference type="Pfam" id="PF21348"/>
    </source>
</evidence>
<feature type="domain" description="Rhamnogalacturonan lyase family 11 C-terminal" evidence="2">
    <location>
        <begin position="160"/>
        <end position="327"/>
    </location>
</feature>
<name>A0A5Q0H1K6_SACSY</name>
<protein>
    <recommendedName>
        <fullName evidence="2">Rhamnogalacturonan lyase family 11 C-terminal domain-containing protein</fullName>
    </recommendedName>
</protein>
<dbReference type="KEGG" id="ssyi:EKG83_24380"/>
<dbReference type="SUPFAM" id="SSF69318">
    <property type="entry name" value="Integrin alpha N-terminal domain"/>
    <property type="match status" value="1"/>
</dbReference>
<dbReference type="Pfam" id="PF21348">
    <property type="entry name" value="RGL11_C"/>
    <property type="match status" value="2"/>
</dbReference>
<dbReference type="AlphaFoldDB" id="A0A5Q0H1K6"/>
<gene>
    <name evidence="3" type="ORF">EKG83_24380</name>
</gene>
<proteinExistence type="predicted"/>
<feature type="region of interest" description="Disordered" evidence="1">
    <location>
        <begin position="313"/>
        <end position="333"/>
    </location>
</feature>
<dbReference type="InterPro" id="IPR034641">
    <property type="entry name" value="RGL11"/>
</dbReference>
<reference evidence="4" key="1">
    <citation type="journal article" date="2021" name="Curr. Microbiol.">
        <title>Complete genome of nocamycin-producing strain Saccharothrix syringae NRRL B-16468 reveals the biosynthetic potential for secondary metabolites.</title>
        <authorList>
            <person name="Mo X."/>
            <person name="Yang S."/>
        </authorList>
    </citation>
    <scope>NUCLEOTIDE SEQUENCE [LARGE SCALE GENOMIC DNA]</scope>
    <source>
        <strain evidence="4">ATCC 51364 / DSM 43886 / JCM 6844 / KCTC 9398 / NBRC 14523 / NRRL B-16468 / INA 2240</strain>
    </source>
</reference>